<dbReference type="RefSeq" id="XP_065673862.1">
    <property type="nucleotide sequence ID" value="XM_065817790.1"/>
</dbReference>
<name>A0ABM4DHA3_HYDVU</name>
<sequence>MSLQGDTIFKCFKESLLSVLEKVDNLAKDVEEIKRGLTFVGDQMEAKVSKVECKMAENKETIEDLEIADPVVIERAHRVGQFNGKPRTFVCKILNWQDKENILSNARKLKEKNIFINEDYSDETMRIRKELFVRAKIHRGNGKYAKVIYTQLVALLLLKLRNQIKFNNFLGAKPITSINNEKITKLDFNKAIIELKRNKSCEYDGISSNVAIYVMDSICKPLCYLVSSLFENSISPDKLKLAKINPILKKGDCNNVSNNRPISLLPVISKVYERVIYNRVNKYFTLNNLLYKNQFGFQSNWSTEHAIIKLADKI</sequence>
<organism evidence="1 2">
    <name type="scientific">Hydra vulgaris</name>
    <name type="common">Hydra</name>
    <name type="synonym">Hydra attenuata</name>
    <dbReference type="NCBI Taxonomy" id="6087"/>
    <lineage>
        <taxon>Eukaryota</taxon>
        <taxon>Metazoa</taxon>
        <taxon>Cnidaria</taxon>
        <taxon>Hydrozoa</taxon>
        <taxon>Hydroidolina</taxon>
        <taxon>Anthoathecata</taxon>
        <taxon>Aplanulata</taxon>
        <taxon>Hydridae</taxon>
        <taxon>Hydra</taxon>
    </lineage>
</organism>
<gene>
    <name evidence="2" type="primary">LOC136090816</name>
</gene>
<dbReference type="PANTHER" id="PTHR47510">
    <property type="entry name" value="REVERSE TRANSCRIPTASE DOMAIN-CONTAINING PROTEIN"/>
    <property type="match status" value="1"/>
</dbReference>
<dbReference type="GeneID" id="136090816"/>
<reference evidence="2" key="1">
    <citation type="submission" date="2025-08" db="UniProtKB">
        <authorList>
            <consortium name="RefSeq"/>
        </authorList>
    </citation>
    <scope>IDENTIFICATION</scope>
</reference>
<evidence type="ECO:0000313" key="1">
    <source>
        <dbReference type="Proteomes" id="UP001652625"/>
    </source>
</evidence>
<accession>A0ABM4DHA3</accession>
<proteinExistence type="predicted"/>
<dbReference type="Proteomes" id="UP001652625">
    <property type="component" value="Chromosome 14"/>
</dbReference>
<protein>
    <submittedName>
        <fullName evidence="2">Uncharacterized protein LOC136090816</fullName>
    </submittedName>
</protein>
<keyword evidence="1" id="KW-1185">Reference proteome</keyword>
<dbReference type="Gene3D" id="3.30.70.1820">
    <property type="entry name" value="L1 transposable element, RRM domain"/>
    <property type="match status" value="1"/>
</dbReference>
<evidence type="ECO:0000313" key="2">
    <source>
        <dbReference type="RefSeq" id="XP_065673862.1"/>
    </source>
</evidence>
<dbReference type="PANTHER" id="PTHR47510:SF3">
    <property type="entry name" value="ENDO_EXONUCLEASE_PHOSPHATASE DOMAIN-CONTAINING PROTEIN"/>
    <property type="match status" value="1"/>
</dbReference>